<dbReference type="Proteomes" id="UP000251123">
    <property type="component" value="Unassembled WGS sequence"/>
</dbReference>
<dbReference type="AlphaFoldDB" id="A0A2X1QKD2"/>
<organism evidence="2 6">
    <name type="scientific">Klebsiella pneumoniae</name>
    <dbReference type="NCBI Taxonomy" id="573"/>
    <lineage>
        <taxon>Bacteria</taxon>
        <taxon>Pseudomonadati</taxon>
        <taxon>Pseudomonadota</taxon>
        <taxon>Gammaproteobacteria</taxon>
        <taxon>Enterobacterales</taxon>
        <taxon>Enterobacteriaceae</taxon>
        <taxon>Klebsiella/Raoultella group</taxon>
        <taxon>Klebsiella</taxon>
        <taxon>Klebsiella pneumoniae complex</taxon>
    </lineage>
</organism>
<dbReference type="EMBL" id="UGMD01000003">
    <property type="protein sequence ID" value="STY78625.1"/>
    <property type="molecule type" value="Genomic_DNA"/>
</dbReference>
<evidence type="ECO:0000313" key="6">
    <source>
        <dbReference type="Proteomes" id="UP000251123"/>
    </source>
</evidence>
<keyword evidence="1" id="KW-1133">Transmembrane helix</keyword>
<keyword evidence="1" id="KW-0472">Membrane</keyword>
<evidence type="ECO:0000313" key="9">
    <source>
        <dbReference type="Proteomes" id="UP000255192"/>
    </source>
</evidence>
<dbReference type="EMBL" id="UASN01000019">
    <property type="protein sequence ID" value="SPX55278.1"/>
    <property type="molecule type" value="Genomic_DNA"/>
</dbReference>
<dbReference type="Proteomes" id="UP000254799">
    <property type="component" value="Unassembled WGS sequence"/>
</dbReference>
<evidence type="ECO:0000256" key="1">
    <source>
        <dbReference type="SAM" id="Phobius"/>
    </source>
</evidence>
<feature type="transmembrane region" description="Helical" evidence="1">
    <location>
        <begin position="32"/>
        <end position="50"/>
    </location>
</feature>
<feature type="transmembrane region" description="Helical" evidence="1">
    <location>
        <begin position="62"/>
        <end position="82"/>
    </location>
</feature>
<evidence type="ECO:0000313" key="7">
    <source>
        <dbReference type="Proteomes" id="UP000254799"/>
    </source>
</evidence>
<dbReference type="EMBL" id="UGLC01000005">
    <property type="protein sequence ID" value="STU51578.1"/>
    <property type="molecule type" value="Genomic_DNA"/>
</dbReference>
<dbReference type="GeneID" id="39642876"/>
<protein>
    <submittedName>
        <fullName evidence="2">Uncharacterized protein</fullName>
    </submittedName>
</protein>
<evidence type="ECO:0000313" key="3">
    <source>
        <dbReference type="EMBL" id="STT45189.1"/>
    </source>
</evidence>
<sequence length="224" mass="25683">MTGLLIFLVLLTAALRFRFKDNHSLFIKLRRPFPAELTLLILSLALCFTAQKTLCLFTENVYLFYSMTFVSVVAVWFVSYFLSSSILKTPITDMVLTPCLSNLRVDINRGYTEAMSQPGSYEDIAEKTAADISYLLSHFPCKAITFESHLLRPGLRKVLCNNLRERGISFTVKERLTHLPEAMVLNLRYGGKTRYRLFTYCKHPNGFKVHRNGGAFKIYNDKTL</sequence>
<name>A0A2X1QKD2_KLEPN</name>
<accession>A0A2X1QKD2</accession>
<dbReference type="RefSeq" id="WP_071531401.1">
    <property type="nucleotide sequence ID" value="NZ_CP040995.1"/>
</dbReference>
<evidence type="ECO:0000313" key="4">
    <source>
        <dbReference type="EMBL" id="STU51578.1"/>
    </source>
</evidence>
<keyword evidence="1" id="KW-0812">Transmembrane</keyword>
<reference evidence="6 7" key="1">
    <citation type="submission" date="2018-06" db="EMBL/GenBank/DDBJ databases">
        <authorList>
            <consortium name="Pathogen Informatics"/>
            <person name="Doyle S."/>
        </authorList>
    </citation>
    <scope>NUCLEOTIDE SEQUENCE [LARGE SCALE GENOMIC DNA]</scope>
    <source>
        <strain evidence="5 9">NCTC204</strain>
        <strain evidence="4 7">NCTC8849</strain>
        <strain evidence="2 6">NCTC9601</strain>
        <strain evidence="3 8">NCTC9637</strain>
    </source>
</reference>
<evidence type="ECO:0000313" key="8">
    <source>
        <dbReference type="Proteomes" id="UP000255099"/>
    </source>
</evidence>
<gene>
    <name evidence="5" type="ORF">NCTC204_06952</name>
    <name evidence="4" type="ORF">NCTC8849_06620</name>
    <name evidence="2" type="ORF">NCTC9601_02453</name>
    <name evidence="3" type="ORF">NCTC9637_00026</name>
</gene>
<proteinExistence type="predicted"/>
<evidence type="ECO:0000313" key="2">
    <source>
        <dbReference type="EMBL" id="SPX55278.1"/>
    </source>
</evidence>
<dbReference type="EMBL" id="UGLB01000001">
    <property type="protein sequence ID" value="STT45189.1"/>
    <property type="molecule type" value="Genomic_DNA"/>
</dbReference>
<evidence type="ECO:0000313" key="5">
    <source>
        <dbReference type="EMBL" id="STY78625.1"/>
    </source>
</evidence>
<dbReference type="Proteomes" id="UP000255099">
    <property type="component" value="Unassembled WGS sequence"/>
</dbReference>
<dbReference type="Proteomes" id="UP000255192">
    <property type="component" value="Unassembled WGS sequence"/>
</dbReference>